<evidence type="ECO:0000313" key="13">
    <source>
        <dbReference type="RefSeq" id="XP_030746888.1"/>
    </source>
</evidence>
<dbReference type="KEGG" id="soy:115875536"/>
<keyword evidence="3 9" id="KW-0963">Cytoplasm</keyword>
<dbReference type="RefSeq" id="XP_030746887.1">
    <property type="nucleotide sequence ID" value="XM_030891027.1"/>
</dbReference>
<dbReference type="OrthoDB" id="10047021at2759"/>
<evidence type="ECO:0000256" key="9">
    <source>
        <dbReference type="RuleBase" id="RU368004"/>
    </source>
</evidence>
<keyword evidence="5 9" id="KW-0808">Transferase</keyword>
<evidence type="ECO:0000256" key="5">
    <source>
        <dbReference type="ARBA" id="ARBA00022679"/>
    </source>
</evidence>
<comment type="subcellular location">
    <subcellularLocation>
        <location evidence="1 9">Cytoplasm</location>
    </subcellularLocation>
</comment>
<dbReference type="GO" id="GO:0030488">
    <property type="term" value="P:tRNA methylation"/>
    <property type="evidence" value="ECO:0007669"/>
    <property type="project" value="UniProtKB-UniRule"/>
</dbReference>
<evidence type="ECO:0000313" key="10">
    <source>
        <dbReference type="Proteomes" id="UP000504635"/>
    </source>
</evidence>
<evidence type="ECO:0000256" key="4">
    <source>
        <dbReference type="ARBA" id="ARBA00022603"/>
    </source>
</evidence>
<dbReference type="InterPro" id="IPR011671">
    <property type="entry name" value="tRNA_uracil_MeTrfase"/>
</dbReference>
<evidence type="ECO:0000256" key="1">
    <source>
        <dbReference type="ARBA" id="ARBA00004496"/>
    </source>
</evidence>
<dbReference type="GeneID" id="115875536"/>
<accession>A0A6J2X6P5</accession>
<dbReference type="GO" id="GO:0141101">
    <property type="term" value="F:tRNA(Ser) (uridine(44)-2'-O-)-methyltransferase activity"/>
    <property type="evidence" value="ECO:0007669"/>
    <property type="project" value="UniProtKB-EC"/>
</dbReference>
<evidence type="ECO:0000313" key="11">
    <source>
        <dbReference type="RefSeq" id="XP_030746886.1"/>
    </source>
</evidence>
<dbReference type="RefSeq" id="XP_030746886.1">
    <property type="nucleotide sequence ID" value="XM_030891026.1"/>
</dbReference>
<dbReference type="AlphaFoldDB" id="A0A6J2X6P5"/>
<comment type="catalytic activity">
    <reaction evidence="8 9">
        <text>uridine(44) in tRNA(Ser) + S-adenosyl-L-methionine = 2'-O-methyluridine(44) in tRNA(Ser) + S-adenosyl-L-homocysteine + H(+)</text>
        <dbReference type="Rhea" id="RHEA:43100"/>
        <dbReference type="Rhea" id="RHEA-COMP:10339"/>
        <dbReference type="Rhea" id="RHEA-COMP:10340"/>
        <dbReference type="ChEBI" id="CHEBI:15378"/>
        <dbReference type="ChEBI" id="CHEBI:57856"/>
        <dbReference type="ChEBI" id="CHEBI:59789"/>
        <dbReference type="ChEBI" id="CHEBI:65315"/>
        <dbReference type="ChEBI" id="CHEBI:74478"/>
        <dbReference type="EC" id="2.1.1.211"/>
    </reaction>
</comment>
<sequence>MFTVPLVTSSEIIPREKFWNAIMVYHNRPHLINRRITAVSQVLFHEIGFHSCVKLQELINRSNILYELRKLEEINVNVITEGFLKELIGPYDKNIEIKKKTLEEFNRADTGVFVSVRILYPRLKNCPKAIEVIIIDKASTKITFLSVTDSESSIAPVFPYEIELTQSSILKINLQSFEDADTAQAEWLAEKLFTKLLKWAECLDETKDNVKSLSLVNVDEYCLTYSALKQKYGTKLVQEWPKRCRTVAQKYVFEDIAIASYLVCLWKEKNIVKFVDCGCGNGLLVYLLNEEGYEGYGLDIRKRSIWDFYPETIKLQLKPVTPSSVFPDATWIIGNHSDELTPWIPVIALKSSPQTNFFVLPCCPYDFNGEKFVRVDSSISAYSDYLKYIEDISVRCGFNVNIDKLRIPSTRRTCIIGWRQNLNDNKHKEILSSMEIYLGKKIPNQVSQRQATERVRNCTQLDKSLISNIIEACVKKLLLTDNWIVKSNGDKWNKGGSFPLQELVKTVPSENLKQLKNECGGLQTLLRNHRYIFQLENGLVSLRKPLNINESSKYKEKACWFIKNHPDGCLYDIVECGYSHK</sequence>
<organism evidence="10 13">
    <name type="scientific">Sitophilus oryzae</name>
    <name type="common">Rice weevil</name>
    <name type="synonym">Curculio oryzae</name>
    <dbReference type="NCBI Taxonomy" id="7048"/>
    <lineage>
        <taxon>Eukaryota</taxon>
        <taxon>Metazoa</taxon>
        <taxon>Ecdysozoa</taxon>
        <taxon>Arthropoda</taxon>
        <taxon>Hexapoda</taxon>
        <taxon>Insecta</taxon>
        <taxon>Pterygota</taxon>
        <taxon>Neoptera</taxon>
        <taxon>Endopterygota</taxon>
        <taxon>Coleoptera</taxon>
        <taxon>Polyphaga</taxon>
        <taxon>Cucujiformia</taxon>
        <taxon>Curculionidae</taxon>
        <taxon>Dryophthorinae</taxon>
        <taxon>Sitophilus</taxon>
    </lineage>
</organism>
<evidence type="ECO:0000313" key="12">
    <source>
        <dbReference type="RefSeq" id="XP_030746887.1"/>
    </source>
</evidence>
<keyword evidence="6 9" id="KW-0949">S-adenosyl-L-methionine</keyword>
<name>A0A6J2X6P5_SITOR</name>
<evidence type="ECO:0000256" key="2">
    <source>
        <dbReference type="ARBA" id="ARBA00009056"/>
    </source>
</evidence>
<dbReference type="RefSeq" id="XP_030746888.1">
    <property type="nucleotide sequence ID" value="XM_030891028.1"/>
</dbReference>
<evidence type="ECO:0000256" key="6">
    <source>
        <dbReference type="ARBA" id="ARBA00022691"/>
    </source>
</evidence>
<evidence type="ECO:0000256" key="7">
    <source>
        <dbReference type="ARBA" id="ARBA00022694"/>
    </source>
</evidence>
<gene>
    <name evidence="11 12 13" type="primary">LOC115875536</name>
</gene>
<keyword evidence="10" id="KW-1185">Reference proteome</keyword>
<keyword evidence="4 9" id="KW-0489">Methyltransferase</keyword>
<comment type="similarity">
    <text evidence="2 9">Belongs to the TRM44 family.</text>
</comment>
<dbReference type="PANTHER" id="PTHR21210">
    <property type="entry name" value="TRNA (URACIL-O(2)-)-METHYLTRANSFERASE-RELATED"/>
    <property type="match status" value="1"/>
</dbReference>
<evidence type="ECO:0000256" key="3">
    <source>
        <dbReference type="ARBA" id="ARBA00022490"/>
    </source>
</evidence>
<proteinExistence type="inferred from homology"/>
<evidence type="ECO:0000256" key="8">
    <source>
        <dbReference type="ARBA" id="ARBA00047957"/>
    </source>
</evidence>
<protein>
    <recommendedName>
        <fullName evidence="9">tRNA (uracil-O(2)-)-methyltransferase</fullName>
        <ecNumber evidence="9">2.1.1.211</ecNumber>
    </recommendedName>
</protein>
<reference evidence="11 12" key="1">
    <citation type="submission" date="2025-04" db="UniProtKB">
        <authorList>
            <consortium name="RefSeq"/>
        </authorList>
    </citation>
    <scope>IDENTIFICATION</scope>
    <source>
        <tissue evidence="11 12">Gonads</tissue>
    </source>
</reference>
<dbReference type="Pfam" id="PF07757">
    <property type="entry name" value="AdoMet_MTase"/>
    <property type="match status" value="1"/>
</dbReference>
<comment type="function">
    <text evidence="9">Adenosyl-L-methionine (AdoMet)-dependent tRNA (uracil-O(2)-)-methyltransferase.</text>
</comment>
<keyword evidence="7 9" id="KW-0819">tRNA processing</keyword>
<dbReference type="GO" id="GO:0005737">
    <property type="term" value="C:cytoplasm"/>
    <property type="evidence" value="ECO:0007669"/>
    <property type="project" value="UniProtKB-SubCell"/>
</dbReference>
<dbReference type="PANTHER" id="PTHR21210:SF0">
    <property type="entry name" value="TRNA (URACIL-O(2)-)-METHYLTRANSFERASE-RELATED"/>
    <property type="match status" value="1"/>
</dbReference>
<dbReference type="EC" id="2.1.1.211" evidence="9"/>
<dbReference type="Proteomes" id="UP000504635">
    <property type="component" value="Unplaced"/>
</dbReference>